<evidence type="ECO:0000256" key="1">
    <source>
        <dbReference type="SAM" id="SignalP"/>
    </source>
</evidence>
<organism evidence="2 3">
    <name type="scientific">Physocladia obscura</name>
    <dbReference type="NCBI Taxonomy" id="109957"/>
    <lineage>
        <taxon>Eukaryota</taxon>
        <taxon>Fungi</taxon>
        <taxon>Fungi incertae sedis</taxon>
        <taxon>Chytridiomycota</taxon>
        <taxon>Chytridiomycota incertae sedis</taxon>
        <taxon>Chytridiomycetes</taxon>
        <taxon>Chytridiales</taxon>
        <taxon>Chytriomycetaceae</taxon>
        <taxon>Physocladia</taxon>
    </lineage>
</organism>
<reference evidence="2" key="1">
    <citation type="submission" date="2020-05" db="EMBL/GenBank/DDBJ databases">
        <title>Phylogenomic resolution of chytrid fungi.</title>
        <authorList>
            <person name="Stajich J.E."/>
            <person name="Amses K."/>
            <person name="Simmons R."/>
            <person name="Seto K."/>
            <person name="Myers J."/>
            <person name="Bonds A."/>
            <person name="Quandt C.A."/>
            <person name="Barry K."/>
            <person name="Liu P."/>
            <person name="Grigoriev I."/>
            <person name="Longcore J.E."/>
            <person name="James T.Y."/>
        </authorList>
    </citation>
    <scope>NUCLEOTIDE SEQUENCE</scope>
    <source>
        <strain evidence="2">JEL0513</strain>
    </source>
</reference>
<dbReference type="Proteomes" id="UP001211907">
    <property type="component" value="Unassembled WGS sequence"/>
</dbReference>
<dbReference type="AlphaFoldDB" id="A0AAD5SSP6"/>
<gene>
    <name evidence="2" type="ORF">HK100_004796</name>
</gene>
<feature type="signal peptide" evidence="1">
    <location>
        <begin position="1"/>
        <end position="18"/>
    </location>
</feature>
<evidence type="ECO:0000313" key="3">
    <source>
        <dbReference type="Proteomes" id="UP001211907"/>
    </source>
</evidence>
<dbReference type="PANTHER" id="PTHR35567:SF1">
    <property type="entry name" value="CONSERVED FUNGAL PROTEIN (AFU_ORTHOLOGUE AFUA_1G14230)"/>
    <property type="match status" value="1"/>
</dbReference>
<comment type="caution">
    <text evidence="2">The sequence shown here is derived from an EMBL/GenBank/DDBJ whole genome shotgun (WGS) entry which is preliminary data.</text>
</comment>
<proteinExistence type="predicted"/>
<keyword evidence="3" id="KW-1185">Reference proteome</keyword>
<feature type="chain" id="PRO_5042040916" evidence="1">
    <location>
        <begin position="19"/>
        <end position="346"/>
    </location>
</feature>
<dbReference type="EMBL" id="JADGJH010002311">
    <property type="protein sequence ID" value="KAJ3100028.1"/>
    <property type="molecule type" value="Genomic_DNA"/>
</dbReference>
<sequence length="346" mass="36449">MKASTLILAALSASFANAAPIKKISRDTNSTNYSLSPLPSGISVPSGNTFIVGYQGIGTQNYVCSNSSYILQSVTAVLLDEGSSFDGNIRVLYTFDSAGQPVWTAADGSVFVGDPLIKIPAANPTRDIPNVLLQRASDGSSSNPGILASANFLVRLNTHDGVAPTSCDIDGLVINVDYSAEYYFYGADNANFSPLPSGINVPSGNSLTEAYQGIGTQNYICANSTYTLESVTADLFFEGSAFDGVIQVLYTFNSQGQPVWTALDGSVFIGDPITKVPAADPTNDIPNVLLQRAAGTESPTDGVLSTATYLVRLNTHDGVAPSSCSDEGEVLNVDYSAEYYFYASSY</sequence>
<evidence type="ECO:0000313" key="2">
    <source>
        <dbReference type="EMBL" id="KAJ3100028.1"/>
    </source>
</evidence>
<keyword evidence="1" id="KW-0732">Signal</keyword>
<dbReference type="InterPro" id="IPR021851">
    <property type="entry name" value="DUF3455"/>
</dbReference>
<protein>
    <submittedName>
        <fullName evidence="2">Uncharacterized protein</fullName>
    </submittedName>
</protein>
<accession>A0AAD5SSP6</accession>
<name>A0AAD5SSP6_9FUNG</name>
<dbReference type="Pfam" id="PF11937">
    <property type="entry name" value="DUF3455"/>
    <property type="match status" value="2"/>
</dbReference>
<dbReference type="PANTHER" id="PTHR35567">
    <property type="entry name" value="MALATE DEHYDROGENASE (AFU_ORTHOLOGUE AFUA_2G13800)"/>
    <property type="match status" value="1"/>
</dbReference>